<evidence type="ECO:0000256" key="1">
    <source>
        <dbReference type="ARBA" id="ARBA00012452"/>
    </source>
</evidence>
<evidence type="ECO:0000256" key="2">
    <source>
        <dbReference type="ARBA" id="ARBA00022679"/>
    </source>
</evidence>
<dbReference type="GO" id="GO:0045174">
    <property type="term" value="F:glutathione dehydrogenase (ascorbate) activity"/>
    <property type="evidence" value="ECO:0007669"/>
    <property type="project" value="InterPro"/>
</dbReference>
<dbReference type="PANTHER" id="PTHR44420">
    <property type="entry name" value="GLUTATHIONE S-TRANSFERASE DHAR2-RELATED"/>
    <property type="match status" value="1"/>
</dbReference>
<dbReference type="InterPro" id="IPR044627">
    <property type="entry name" value="DHAR1/2/3/4"/>
</dbReference>
<keyword evidence="2 4" id="KW-0808">Transferase</keyword>
<dbReference type="EMBL" id="NCVQ01000005">
    <property type="protein sequence ID" value="PWZ27228.1"/>
    <property type="molecule type" value="Genomic_DNA"/>
</dbReference>
<protein>
    <recommendedName>
        <fullName evidence="1">glutathione transferase</fullName>
        <ecNumber evidence="1">2.5.1.18</ecNumber>
    </recommendedName>
</protein>
<dbReference type="InterPro" id="IPR036282">
    <property type="entry name" value="Glutathione-S-Trfase_C_sf"/>
</dbReference>
<comment type="catalytic activity">
    <reaction evidence="3">
        <text>RX + glutathione = an S-substituted glutathione + a halide anion + H(+)</text>
        <dbReference type="Rhea" id="RHEA:16437"/>
        <dbReference type="ChEBI" id="CHEBI:15378"/>
        <dbReference type="ChEBI" id="CHEBI:16042"/>
        <dbReference type="ChEBI" id="CHEBI:17792"/>
        <dbReference type="ChEBI" id="CHEBI:57925"/>
        <dbReference type="ChEBI" id="CHEBI:90779"/>
        <dbReference type="EC" id="2.5.1.18"/>
    </reaction>
</comment>
<name>A0A3L6F2W5_MAIZE</name>
<comment type="caution">
    <text evidence="4">The sequence shown here is derived from an EMBL/GenBank/DDBJ whole genome shotgun (WGS) entry which is preliminary data.</text>
</comment>
<evidence type="ECO:0000313" key="4">
    <source>
        <dbReference type="EMBL" id="PWZ27228.1"/>
    </source>
</evidence>
<dbReference type="GO" id="GO:0033355">
    <property type="term" value="P:ascorbate glutathione cycle"/>
    <property type="evidence" value="ECO:0007669"/>
    <property type="project" value="InterPro"/>
</dbReference>
<dbReference type="EC" id="2.5.1.18" evidence="1"/>
<sequence length="322" mass="35933">MQGCNDRGLNIFTAFITFLKSKDANDGSEKALQALDEHLKAHGPYINGENISAADLNLGPKLFHLQIALDHFKGWKIPENLTNIHAYTKVHKRSSDCISPSAPYPVLHNRIIKITYVFAQALFSRESFVKTKPSEEHMIAGWASKVNAVVNPIDGVIVSKKQMPPRKTWKDTVEMAVKEWREKSLTELEAEERLSYSCEKEPNGYGSSQYNEIISKTVTSDSSHQSGSTTYQNPKLETTEGTGISVLLVPKSNNNKWPIVEGRALAATNMLCSEPYYARDSVSMMKRSFGLDITSAASSSDLGSSRHYESSKHCFCVRYVNM</sequence>
<dbReference type="ExpressionAtlas" id="A0A3L6F2W5">
    <property type="expression patterns" value="baseline and differential"/>
</dbReference>
<reference evidence="4" key="1">
    <citation type="journal article" date="2018" name="Nat. Genet.">
        <title>Extensive intraspecific gene order and gene structural variations between Mo17 and other maize genomes.</title>
        <authorList>
            <person name="Sun S."/>
            <person name="Zhou Y."/>
            <person name="Chen J."/>
            <person name="Shi J."/>
            <person name="Zhao H."/>
            <person name="Zhao H."/>
            <person name="Song W."/>
            <person name="Zhang M."/>
            <person name="Cui Y."/>
            <person name="Dong X."/>
            <person name="Liu H."/>
            <person name="Ma X."/>
            <person name="Jiao Y."/>
            <person name="Wang B."/>
            <person name="Wei X."/>
            <person name="Stein J.C."/>
            <person name="Glaubitz J.C."/>
            <person name="Lu F."/>
            <person name="Yu G."/>
            <person name="Liang C."/>
            <person name="Fengler K."/>
            <person name="Li B."/>
            <person name="Rafalski A."/>
            <person name="Schnable P.S."/>
            <person name="Ware D.H."/>
            <person name="Buckler E.S."/>
            <person name="Lai J."/>
        </authorList>
    </citation>
    <scope>NUCLEOTIDE SEQUENCE [LARGE SCALE GENOMIC DNA]</scope>
    <source>
        <tissue evidence="4">Seedling</tissue>
    </source>
</reference>
<accession>A0A3L6F2W5</accession>
<dbReference type="Proteomes" id="UP000251960">
    <property type="component" value="Chromosome 4"/>
</dbReference>
<dbReference type="Pfam" id="PF13410">
    <property type="entry name" value="GST_C_2"/>
    <property type="match status" value="1"/>
</dbReference>
<evidence type="ECO:0000256" key="3">
    <source>
        <dbReference type="ARBA" id="ARBA00047960"/>
    </source>
</evidence>
<dbReference type="SUPFAM" id="SSF47616">
    <property type="entry name" value="GST C-terminal domain-like"/>
    <property type="match status" value="1"/>
</dbReference>
<proteinExistence type="predicted"/>
<organism evidence="4">
    <name type="scientific">Zea mays</name>
    <name type="common">Maize</name>
    <dbReference type="NCBI Taxonomy" id="4577"/>
    <lineage>
        <taxon>Eukaryota</taxon>
        <taxon>Viridiplantae</taxon>
        <taxon>Streptophyta</taxon>
        <taxon>Embryophyta</taxon>
        <taxon>Tracheophyta</taxon>
        <taxon>Spermatophyta</taxon>
        <taxon>Magnoliopsida</taxon>
        <taxon>Liliopsida</taxon>
        <taxon>Poales</taxon>
        <taxon>Poaceae</taxon>
        <taxon>PACMAD clade</taxon>
        <taxon>Panicoideae</taxon>
        <taxon>Andropogonodae</taxon>
        <taxon>Andropogoneae</taxon>
        <taxon>Tripsacinae</taxon>
        <taxon>Zea</taxon>
    </lineage>
</organism>
<dbReference type="Gene3D" id="1.20.1050.10">
    <property type="match status" value="1"/>
</dbReference>
<gene>
    <name evidence="4" type="primary">DHAR2_2</name>
    <name evidence="4" type="ORF">Zm00014a_002313</name>
</gene>
<dbReference type="GO" id="GO:0004364">
    <property type="term" value="F:glutathione transferase activity"/>
    <property type="evidence" value="ECO:0007669"/>
    <property type="project" value="UniProtKB-EC"/>
</dbReference>
<dbReference type="AlphaFoldDB" id="A0A3L6F2W5"/>
<dbReference type="PANTHER" id="PTHR44420:SF2">
    <property type="entry name" value="GLUTATHIONE S-TRANSFERASE DHAR2-RELATED"/>
    <property type="match status" value="1"/>
</dbReference>